<gene>
    <name evidence="1" type="ORF">FS935_15200</name>
</gene>
<name>A0A5C6VYL5_9BACI</name>
<evidence type="ECO:0000313" key="1">
    <source>
        <dbReference type="EMBL" id="TXC89715.1"/>
    </source>
</evidence>
<sequence length="113" mass="13313">MDFIEERLERLEYYQALLLQMVDTNRFPFYLLVMEKGLSKSEIEEIYQLLNGLEAIHEEQKTQGLVIFTDLLTQFAGQLNSKLDVNETIQALYRQNLYPILMSDLVELIKSSY</sequence>
<dbReference type="RefSeq" id="WP_146949513.1">
    <property type="nucleotide sequence ID" value="NZ_VOQF01000008.1"/>
</dbReference>
<dbReference type="Pfam" id="PF08963">
    <property type="entry name" value="DUF1878"/>
    <property type="match status" value="1"/>
</dbReference>
<accession>A0A5C6VYL5</accession>
<proteinExistence type="predicted"/>
<dbReference type="OrthoDB" id="2353223at2"/>
<comment type="caution">
    <text evidence="1">The sequence shown here is derived from an EMBL/GenBank/DDBJ whole genome shotgun (WGS) entry which is preliminary data.</text>
</comment>
<keyword evidence="2" id="KW-1185">Reference proteome</keyword>
<organism evidence="1 2">
    <name type="scientific">Metabacillus litoralis</name>
    <dbReference type="NCBI Taxonomy" id="152268"/>
    <lineage>
        <taxon>Bacteria</taxon>
        <taxon>Bacillati</taxon>
        <taxon>Bacillota</taxon>
        <taxon>Bacilli</taxon>
        <taxon>Bacillales</taxon>
        <taxon>Bacillaceae</taxon>
        <taxon>Metabacillus</taxon>
    </lineage>
</organism>
<reference evidence="1 2" key="1">
    <citation type="journal article" date="2005" name="Int. J. Syst. Evol. Microbiol.">
        <title>Bacillus litoralis sp. nov., isolated from a tidal flat of the Yellow Sea in Korea.</title>
        <authorList>
            <person name="Yoon J.H."/>
            <person name="Oh T.K."/>
        </authorList>
    </citation>
    <scope>NUCLEOTIDE SEQUENCE [LARGE SCALE GENOMIC DNA]</scope>
    <source>
        <strain evidence="1 2">SW-211</strain>
    </source>
</reference>
<dbReference type="Proteomes" id="UP000321363">
    <property type="component" value="Unassembled WGS sequence"/>
</dbReference>
<dbReference type="Gene3D" id="1.10.3750.10">
    <property type="entry name" value="YhaI-like"/>
    <property type="match status" value="1"/>
</dbReference>
<dbReference type="InterPro" id="IPR015058">
    <property type="entry name" value="DUF1878"/>
</dbReference>
<protein>
    <submittedName>
        <fullName evidence="1">DUF1878 family protein</fullName>
    </submittedName>
</protein>
<dbReference type="SUPFAM" id="SSF109915">
    <property type="entry name" value="Hypothetical protein YhaI"/>
    <property type="match status" value="1"/>
</dbReference>
<dbReference type="EMBL" id="VOQF01000008">
    <property type="protein sequence ID" value="TXC89715.1"/>
    <property type="molecule type" value="Genomic_DNA"/>
</dbReference>
<evidence type="ECO:0000313" key="2">
    <source>
        <dbReference type="Proteomes" id="UP000321363"/>
    </source>
</evidence>
<dbReference type="InterPro" id="IPR035945">
    <property type="entry name" value="YhaI-like_sf"/>
</dbReference>
<dbReference type="AlphaFoldDB" id="A0A5C6VYL5"/>